<comment type="similarity">
    <text evidence="8">Belongs to the class-II aminoacyl-tRNA synthetase family. ProS type 3 subfamily.</text>
</comment>
<dbReference type="EC" id="6.1.1.15" evidence="8"/>
<dbReference type="InterPro" id="IPR002314">
    <property type="entry name" value="aa-tRNA-synt_IIb"/>
</dbReference>
<dbReference type="InterPro" id="IPR045864">
    <property type="entry name" value="aa-tRNA-synth_II/BPL/LPL"/>
</dbReference>
<dbReference type="Pfam" id="PF03129">
    <property type="entry name" value="HGTP_anticodon"/>
    <property type="match status" value="1"/>
</dbReference>
<dbReference type="GO" id="GO:0005524">
    <property type="term" value="F:ATP binding"/>
    <property type="evidence" value="ECO:0007669"/>
    <property type="project" value="UniProtKB-UniRule"/>
</dbReference>
<evidence type="ECO:0000256" key="3">
    <source>
        <dbReference type="ARBA" id="ARBA00022741"/>
    </source>
</evidence>
<dbReference type="InterPro" id="IPR006195">
    <property type="entry name" value="aa-tRNA-synth_II"/>
</dbReference>
<dbReference type="GO" id="GO:0017101">
    <property type="term" value="C:aminoacyl-tRNA synthetase multienzyme complex"/>
    <property type="evidence" value="ECO:0007669"/>
    <property type="project" value="TreeGrafter"/>
</dbReference>
<dbReference type="Pfam" id="PF09180">
    <property type="entry name" value="ProRS-C_1"/>
    <property type="match status" value="1"/>
</dbReference>
<keyword evidence="2 8" id="KW-0436">Ligase</keyword>
<dbReference type="InterPro" id="IPR004154">
    <property type="entry name" value="Anticodon-bd"/>
</dbReference>
<comment type="subunit">
    <text evidence="8">Homodimer.</text>
</comment>
<keyword evidence="6 8" id="KW-0030">Aminoacyl-tRNA synthetase</keyword>
<proteinExistence type="inferred from homology"/>
<evidence type="ECO:0000256" key="7">
    <source>
        <dbReference type="ARBA" id="ARBA00047671"/>
    </source>
</evidence>
<dbReference type="Gene3D" id="3.30.110.30">
    <property type="entry name" value="C-terminal domain of ProRS"/>
    <property type="match status" value="1"/>
</dbReference>
<dbReference type="InterPro" id="IPR004499">
    <property type="entry name" value="Pro-tRNA-ligase_IIa_arc-type"/>
</dbReference>
<keyword evidence="11" id="KW-1185">Reference proteome</keyword>
<keyword evidence="5 8" id="KW-0648">Protein biosynthesis</keyword>
<feature type="domain" description="Aminoacyl-transfer RNA synthetases class-II family profile" evidence="9">
    <location>
        <begin position="43"/>
        <end position="284"/>
    </location>
</feature>
<dbReference type="InterPro" id="IPR016061">
    <property type="entry name" value="Pro-tRNA_ligase_II_C"/>
</dbReference>
<dbReference type="SUPFAM" id="SSF52954">
    <property type="entry name" value="Class II aaRS ABD-related"/>
    <property type="match status" value="1"/>
</dbReference>
<dbReference type="PANTHER" id="PTHR43382:SF2">
    <property type="entry name" value="BIFUNCTIONAL GLUTAMATE_PROLINE--TRNA LIGASE"/>
    <property type="match status" value="1"/>
</dbReference>
<evidence type="ECO:0000256" key="1">
    <source>
        <dbReference type="ARBA" id="ARBA00004496"/>
    </source>
</evidence>
<protein>
    <recommendedName>
        <fullName evidence="8">Proline--tRNA ligase</fullName>
        <ecNumber evidence="8">6.1.1.15</ecNumber>
    </recommendedName>
    <alternativeName>
        <fullName evidence="8">Prolyl-tRNA synthetase</fullName>
        <shortName evidence="8">ProRS</shortName>
    </alternativeName>
</protein>
<dbReference type="PRINTS" id="PR01046">
    <property type="entry name" value="TRNASYNTHPRO"/>
</dbReference>
<evidence type="ECO:0000313" key="11">
    <source>
        <dbReference type="Proteomes" id="UP000192050"/>
    </source>
</evidence>
<dbReference type="KEGG" id="fai:FAD_1136"/>
<evidence type="ECO:0000256" key="8">
    <source>
        <dbReference type="HAMAP-Rule" id="MF_01571"/>
    </source>
</evidence>
<organism evidence="10 11">
    <name type="scientific">Ferroplasma acidiphilum</name>
    <dbReference type="NCBI Taxonomy" id="74969"/>
    <lineage>
        <taxon>Archaea</taxon>
        <taxon>Methanobacteriati</taxon>
        <taxon>Thermoplasmatota</taxon>
        <taxon>Thermoplasmata</taxon>
        <taxon>Thermoplasmatales</taxon>
        <taxon>Ferroplasmaceae</taxon>
        <taxon>Ferroplasma</taxon>
    </lineage>
</organism>
<gene>
    <name evidence="8 10" type="primary">proS</name>
    <name evidence="10" type="ORF">FAD_1136</name>
</gene>
<dbReference type="FunFam" id="3.30.930.10:FF:000037">
    <property type="entry name" value="Proline--tRNA ligase"/>
    <property type="match status" value="1"/>
</dbReference>
<dbReference type="Proteomes" id="UP000192050">
    <property type="component" value="Chromosome"/>
</dbReference>
<reference evidence="10 11" key="1">
    <citation type="submission" date="2011-10" db="EMBL/GenBank/DDBJ databases">
        <title>Metabolic and evolutionary patterns in the extreme acidophile Ferroplasma acidiphilum.</title>
        <authorList>
            <person name="Golyshina O.V."/>
            <person name="Kozyavkin S.A."/>
            <person name="Tatusov R.L."/>
            <person name="Slesarev A.I."/>
            <person name="Golyshin P.N."/>
        </authorList>
    </citation>
    <scope>NUCLEOTIDE SEQUENCE [LARGE SCALE GENOMIC DNA]</scope>
    <source>
        <strain evidence="11">Y</strain>
    </source>
</reference>
<dbReference type="GO" id="GO:0004827">
    <property type="term" value="F:proline-tRNA ligase activity"/>
    <property type="evidence" value="ECO:0007669"/>
    <property type="project" value="UniProtKB-UniRule"/>
</dbReference>
<keyword evidence="3 8" id="KW-0547">Nucleotide-binding</keyword>
<evidence type="ECO:0000256" key="5">
    <source>
        <dbReference type="ARBA" id="ARBA00022917"/>
    </source>
</evidence>
<dbReference type="GO" id="GO:0006433">
    <property type="term" value="P:prolyl-tRNA aminoacylation"/>
    <property type="evidence" value="ECO:0007669"/>
    <property type="project" value="UniProtKB-UniRule"/>
</dbReference>
<dbReference type="NCBIfam" id="TIGR00408">
    <property type="entry name" value="proS_fam_I"/>
    <property type="match status" value="1"/>
</dbReference>
<evidence type="ECO:0000313" key="10">
    <source>
        <dbReference type="EMBL" id="ARD85012.1"/>
    </source>
</evidence>
<dbReference type="SUPFAM" id="SSF64586">
    <property type="entry name" value="C-terminal domain of ProRS"/>
    <property type="match status" value="1"/>
</dbReference>
<dbReference type="SMART" id="SM00946">
    <property type="entry name" value="ProRS-C_1"/>
    <property type="match status" value="1"/>
</dbReference>
<dbReference type="InterPro" id="IPR017449">
    <property type="entry name" value="Pro-tRNA_synth_II"/>
</dbReference>
<dbReference type="PROSITE" id="PS50862">
    <property type="entry name" value="AA_TRNA_LIGASE_II"/>
    <property type="match status" value="1"/>
</dbReference>
<evidence type="ECO:0000256" key="2">
    <source>
        <dbReference type="ARBA" id="ARBA00022598"/>
    </source>
</evidence>
<dbReference type="Gene3D" id="3.40.50.800">
    <property type="entry name" value="Anticodon-binding domain"/>
    <property type="match status" value="1"/>
</dbReference>
<accession>A0A1V0N4E7</accession>
<dbReference type="InterPro" id="IPR002316">
    <property type="entry name" value="Pro-tRNA-ligase_IIa"/>
</dbReference>
<comment type="catalytic activity">
    <reaction evidence="7 8">
        <text>tRNA(Pro) + L-proline + ATP = L-prolyl-tRNA(Pro) + AMP + diphosphate</text>
        <dbReference type="Rhea" id="RHEA:14305"/>
        <dbReference type="Rhea" id="RHEA-COMP:9700"/>
        <dbReference type="Rhea" id="RHEA-COMP:9702"/>
        <dbReference type="ChEBI" id="CHEBI:30616"/>
        <dbReference type="ChEBI" id="CHEBI:33019"/>
        <dbReference type="ChEBI" id="CHEBI:60039"/>
        <dbReference type="ChEBI" id="CHEBI:78442"/>
        <dbReference type="ChEBI" id="CHEBI:78532"/>
        <dbReference type="ChEBI" id="CHEBI:456215"/>
        <dbReference type="EC" id="6.1.1.15"/>
    </reaction>
</comment>
<dbReference type="HAMAP" id="MF_01571">
    <property type="entry name" value="Pro_tRNA_synth_type3"/>
    <property type="match status" value="1"/>
</dbReference>
<comment type="function">
    <text evidence="8">Catalyzes the attachment of proline to tRNA(Pro) in a two-step reaction: proline is first activated by ATP to form Pro-AMP and then transferred to the acceptor end of tRNA(Pro).</text>
</comment>
<dbReference type="STRING" id="74969.FAD_1136"/>
<keyword evidence="4 8" id="KW-0067">ATP-binding</keyword>
<evidence type="ECO:0000259" key="9">
    <source>
        <dbReference type="PROSITE" id="PS50862"/>
    </source>
</evidence>
<sequence>MVKDKCQMENKKIDFSEWYNEIIDIAKLSDKRYNIKGMNVWLPYGLKIIHSIDSLLREYSDDGGIEEVSFPVLISREQLEVEFEHVKGFENEIYWVTKGGTTPLDIDLALRPTSEAAMYTMFPLWIRSHTDLPFRIYQIVNVYRYETKHTRSFIRVREIHFYEAHTAHVDFEDAEKQMDEYLKIMERLSDDLCIYFSMDVRPDWDKFPGAMYSVAFDTPMPGYRSLQIGTIHEYGENFAKNYGIKYLDENGDMKYVSQTTFGLSERLMAAVIGIHGDDKGLVLPYKLAPVQVIIVPIPSDNYDEIIEYSNGIKSKLMEIGIRCQIDNSDYTPGYKFNEWEMRGVPVRIEIGKREVNDKTLTISLRTRKKKIKIELEEISNMYQYLKEVNFDIKSKASEFYMANKIFIDSLEKIKEDKMVTAYWCGSKACSDEIESLSEKAALGAVRNDNTSGPCIVCGSPGKLSAFSRTY</sequence>
<dbReference type="Pfam" id="PF00587">
    <property type="entry name" value="tRNA-synt_2b"/>
    <property type="match status" value="1"/>
</dbReference>
<dbReference type="EMBL" id="CP015363">
    <property type="protein sequence ID" value="ARD85012.1"/>
    <property type="molecule type" value="Genomic_DNA"/>
</dbReference>
<comment type="subcellular location">
    <subcellularLocation>
        <location evidence="1 8">Cytoplasm</location>
    </subcellularLocation>
</comment>
<keyword evidence="8" id="KW-0963">Cytoplasm</keyword>
<evidence type="ECO:0000256" key="6">
    <source>
        <dbReference type="ARBA" id="ARBA00023146"/>
    </source>
</evidence>
<dbReference type="PANTHER" id="PTHR43382">
    <property type="entry name" value="PROLYL-TRNA SYNTHETASE"/>
    <property type="match status" value="1"/>
</dbReference>
<dbReference type="AlphaFoldDB" id="A0A1V0N4E7"/>
<evidence type="ECO:0000256" key="4">
    <source>
        <dbReference type="ARBA" id="ARBA00022840"/>
    </source>
</evidence>
<name>A0A1V0N4E7_9ARCH</name>
<dbReference type="InterPro" id="IPR036621">
    <property type="entry name" value="Anticodon-bd_dom_sf"/>
</dbReference>
<dbReference type="Gene3D" id="3.30.930.10">
    <property type="entry name" value="Bira Bifunctional Protein, Domain 2"/>
    <property type="match status" value="1"/>
</dbReference>
<comment type="domain">
    <text evidence="8">Consists of three domains: the N-terminal catalytic domain, the anticodon-binding domain and the C-terminal extension.</text>
</comment>
<dbReference type="SUPFAM" id="SSF55681">
    <property type="entry name" value="Class II aaRS and biotin synthetases"/>
    <property type="match status" value="1"/>
</dbReference>
<dbReference type="GO" id="GO:0005737">
    <property type="term" value="C:cytoplasm"/>
    <property type="evidence" value="ECO:0007669"/>
    <property type="project" value="UniProtKB-SubCell"/>
</dbReference>